<dbReference type="InterPro" id="IPR005212">
    <property type="entry name" value="EvaA-like"/>
</dbReference>
<evidence type="ECO:0000313" key="3">
    <source>
        <dbReference type="Proteomes" id="UP000523007"/>
    </source>
</evidence>
<keyword evidence="3" id="KW-1185">Reference proteome</keyword>
<sequence>MDRVPLASLRGWDFDAADLNLRHESGRFFTVEGLHVRGAPGAVPEWSQPIINQAEIGVLGLLVRKREHGVECLVQAKMEPGNPNVLQISPTVQATRSNFTRVHRGKPTKYLDHFAHARGVLADVLQSEQGAWFLSKRNRNMIVLVDEEIPPAEDFHWIPLRELRALLHVDGMVNMDLRTVLACMPATVDHWDTAARTRGSELPAQEHPAGCHDNVADVLSWFTGLKSRCTMTVRSAPLLGLPEWTRGPDEIAHVEGRHFSIIGVSVRAGNREVAEWDQPLLRPVGRDVIAFLVSSSEHGRFDVLVRARTQVGLVDGVEMGPTVHWGPSHRSDDEPEVLDWVLRAPKERVLFDTVLAEEGGRFHHALNRYMIVDTRSDIPRHVPDDHRWVSLLQLEALVRHGYYLNIEARTLLACLHSVAGPRTRTPGQGAGQ</sequence>
<dbReference type="Proteomes" id="UP000523007">
    <property type="component" value="Unassembled WGS sequence"/>
</dbReference>
<feature type="domain" description="dTDP-4-dehydro-6-deoxy-alpha-D-glucopyranose 2,3-dehydratase" evidence="1">
    <location>
        <begin position="2"/>
        <end position="184"/>
    </location>
</feature>
<keyword evidence="2" id="KW-0456">Lyase</keyword>
<dbReference type="EC" id="4.2.1.159" evidence="2"/>
<accession>A0A7W7RMB2</accession>
<dbReference type="InterPro" id="IPR038153">
    <property type="entry name" value="EvaA-like_sf"/>
</dbReference>
<comment type="caution">
    <text evidence="2">The sequence shown here is derived from an EMBL/GenBank/DDBJ whole genome shotgun (WGS) entry which is preliminary data.</text>
</comment>
<name>A0A7W7RMB2_9ACTN</name>
<dbReference type="AlphaFoldDB" id="A0A7W7RMB2"/>
<organism evidence="2 3">
    <name type="scientific">Lipingzhangella halophila</name>
    <dbReference type="NCBI Taxonomy" id="1783352"/>
    <lineage>
        <taxon>Bacteria</taxon>
        <taxon>Bacillati</taxon>
        <taxon>Actinomycetota</taxon>
        <taxon>Actinomycetes</taxon>
        <taxon>Streptosporangiales</taxon>
        <taxon>Nocardiopsidaceae</taxon>
        <taxon>Lipingzhangella</taxon>
    </lineage>
</organism>
<dbReference type="GO" id="GO:0016829">
    <property type="term" value="F:lyase activity"/>
    <property type="evidence" value="ECO:0007669"/>
    <property type="project" value="UniProtKB-KW"/>
</dbReference>
<evidence type="ECO:0000313" key="2">
    <source>
        <dbReference type="EMBL" id="MBB4934076.1"/>
    </source>
</evidence>
<dbReference type="Gene3D" id="3.90.79.40">
    <property type="entry name" value="EvaA sugar 2,3-dehydratase subunit"/>
    <property type="match status" value="2"/>
</dbReference>
<proteinExistence type="predicted"/>
<evidence type="ECO:0000259" key="1">
    <source>
        <dbReference type="Pfam" id="PF03559"/>
    </source>
</evidence>
<dbReference type="EMBL" id="JACHJT010000001">
    <property type="protein sequence ID" value="MBB4934076.1"/>
    <property type="molecule type" value="Genomic_DNA"/>
</dbReference>
<gene>
    <name evidence="2" type="ORF">F4561_004896</name>
</gene>
<reference evidence="2 3" key="1">
    <citation type="submission" date="2020-08" db="EMBL/GenBank/DDBJ databases">
        <title>Sequencing the genomes of 1000 actinobacteria strains.</title>
        <authorList>
            <person name="Klenk H.-P."/>
        </authorList>
    </citation>
    <scope>NUCLEOTIDE SEQUENCE [LARGE SCALE GENOMIC DNA]</scope>
    <source>
        <strain evidence="2 3">DSM 102030</strain>
    </source>
</reference>
<feature type="domain" description="dTDP-4-dehydro-6-deoxy-alpha-D-glucopyranose 2,3-dehydratase" evidence="1">
    <location>
        <begin position="216"/>
        <end position="415"/>
    </location>
</feature>
<protein>
    <submittedName>
        <fullName evidence="2">Oxidase EvaA</fullName>
        <ecNumber evidence="2">4.2.1.159</ecNumber>
    </submittedName>
</protein>
<dbReference type="Pfam" id="PF03559">
    <property type="entry name" value="Hexose_dehydrat"/>
    <property type="match status" value="2"/>
</dbReference>